<dbReference type="PANTHER" id="PTHR48111:SF1">
    <property type="entry name" value="TWO-COMPONENT RESPONSE REGULATOR ORR33"/>
    <property type="match status" value="1"/>
</dbReference>
<dbReference type="SUPFAM" id="SSF52172">
    <property type="entry name" value="CheY-like"/>
    <property type="match status" value="1"/>
</dbReference>
<dbReference type="RefSeq" id="WP_164353821.1">
    <property type="nucleotide sequence ID" value="NZ_JAABNT010000005.1"/>
</dbReference>
<proteinExistence type="predicted"/>
<evidence type="ECO:0000259" key="7">
    <source>
        <dbReference type="PROSITE" id="PS50110"/>
    </source>
</evidence>
<gene>
    <name evidence="8" type="ORF">GV827_10860</name>
</gene>
<dbReference type="SMART" id="SM00448">
    <property type="entry name" value="REC"/>
    <property type="match status" value="1"/>
</dbReference>
<protein>
    <submittedName>
        <fullName evidence="8">Response regulator</fullName>
    </submittedName>
</protein>
<dbReference type="PROSITE" id="PS50110">
    <property type="entry name" value="RESPONSE_REGULATORY"/>
    <property type="match status" value="1"/>
</dbReference>
<dbReference type="Gene3D" id="3.40.50.2300">
    <property type="match status" value="1"/>
</dbReference>
<sequence>MRILAVDDDPVVLDLLRNALTTDEMNCELVCCESAEEAIDVMETDINPFDCFLLDIMLPGIDGIELCDNIRQVTEYRTTPIIIITASREPNLMGRAFYAGATDFVTKPLNGLDLGARINTASMLNDSMLRERQAQHTLAEMTAKMRIRFDEALALQAEGVTDLKTMENDLLRLPQGCYAMHLFSLDVEGLRDVHEHVSAPAFRQHLEHVADAAAQALDGMSWKLAYAGNGRFAGIVMGRARLNCEDIHAKATATLLANWDEARCEAEKPPVLRMTALSEQRLWSGRSAGDHLHNALNDFTAMEADDMSVGYAIAAE</sequence>
<dbReference type="GO" id="GO:0006355">
    <property type="term" value="P:regulation of DNA-templated transcription"/>
    <property type="evidence" value="ECO:0007669"/>
    <property type="project" value="TreeGrafter"/>
</dbReference>
<dbReference type="Pfam" id="PF00072">
    <property type="entry name" value="Response_reg"/>
    <property type="match status" value="1"/>
</dbReference>
<name>A0A6P0CEI4_9RHOB</name>
<dbReference type="AlphaFoldDB" id="A0A6P0CEI4"/>
<dbReference type="GO" id="GO:0032993">
    <property type="term" value="C:protein-DNA complex"/>
    <property type="evidence" value="ECO:0007669"/>
    <property type="project" value="TreeGrafter"/>
</dbReference>
<evidence type="ECO:0000313" key="8">
    <source>
        <dbReference type="EMBL" id="NEK22903.1"/>
    </source>
</evidence>
<keyword evidence="5" id="KW-0804">Transcription</keyword>
<dbReference type="InterPro" id="IPR001789">
    <property type="entry name" value="Sig_transdc_resp-reg_receiver"/>
</dbReference>
<dbReference type="GO" id="GO:0000156">
    <property type="term" value="F:phosphorelay response regulator activity"/>
    <property type="evidence" value="ECO:0007669"/>
    <property type="project" value="TreeGrafter"/>
</dbReference>
<dbReference type="Proteomes" id="UP000468591">
    <property type="component" value="Unassembled WGS sequence"/>
</dbReference>
<keyword evidence="2" id="KW-0902">Two-component regulatory system</keyword>
<evidence type="ECO:0000256" key="4">
    <source>
        <dbReference type="ARBA" id="ARBA00023125"/>
    </source>
</evidence>
<evidence type="ECO:0000313" key="9">
    <source>
        <dbReference type="Proteomes" id="UP000468591"/>
    </source>
</evidence>
<accession>A0A6P0CEI4</accession>
<evidence type="ECO:0000256" key="6">
    <source>
        <dbReference type="PROSITE-ProRule" id="PRU00169"/>
    </source>
</evidence>
<dbReference type="InterPro" id="IPR039420">
    <property type="entry name" value="WalR-like"/>
</dbReference>
<organism evidence="8 9">
    <name type="scientific">Sulfitobacter sediminilitoris</name>
    <dbReference type="NCBI Taxonomy" id="2698830"/>
    <lineage>
        <taxon>Bacteria</taxon>
        <taxon>Pseudomonadati</taxon>
        <taxon>Pseudomonadota</taxon>
        <taxon>Alphaproteobacteria</taxon>
        <taxon>Rhodobacterales</taxon>
        <taxon>Roseobacteraceae</taxon>
        <taxon>Sulfitobacter</taxon>
    </lineage>
</organism>
<dbReference type="PANTHER" id="PTHR48111">
    <property type="entry name" value="REGULATOR OF RPOS"/>
    <property type="match status" value="1"/>
</dbReference>
<keyword evidence="4" id="KW-0238">DNA-binding</keyword>
<evidence type="ECO:0000256" key="1">
    <source>
        <dbReference type="ARBA" id="ARBA00022553"/>
    </source>
</evidence>
<reference evidence="8 9" key="1">
    <citation type="submission" date="2020-01" db="EMBL/GenBank/DDBJ databases">
        <title>Sulfitobacter sediminilitoris sp. nov., isolated from a tidal flat.</title>
        <authorList>
            <person name="Park S."/>
            <person name="Yoon J.-H."/>
        </authorList>
    </citation>
    <scope>NUCLEOTIDE SEQUENCE [LARGE SCALE GENOMIC DNA]</scope>
    <source>
        <strain evidence="8 9">JBTF-M27</strain>
    </source>
</reference>
<evidence type="ECO:0000256" key="3">
    <source>
        <dbReference type="ARBA" id="ARBA00023015"/>
    </source>
</evidence>
<keyword evidence="9" id="KW-1185">Reference proteome</keyword>
<comment type="caution">
    <text evidence="8">The sequence shown here is derived from an EMBL/GenBank/DDBJ whole genome shotgun (WGS) entry which is preliminary data.</text>
</comment>
<dbReference type="GO" id="GO:0005829">
    <property type="term" value="C:cytosol"/>
    <property type="evidence" value="ECO:0007669"/>
    <property type="project" value="TreeGrafter"/>
</dbReference>
<evidence type="ECO:0000256" key="2">
    <source>
        <dbReference type="ARBA" id="ARBA00023012"/>
    </source>
</evidence>
<feature type="modified residue" description="4-aspartylphosphate" evidence="6">
    <location>
        <position position="55"/>
    </location>
</feature>
<keyword evidence="3" id="KW-0805">Transcription regulation</keyword>
<dbReference type="EMBL" id="JAABNT010000005">
    <property type="protein sequence ID" value="NEK22903.1"/>
    <property type="molecule type" value="Genomic_DNA"/>
</dbReference>
<dbReference type="InterPro" id="IPR011006">
    <property type="entry name" value="CheY-like_superfamily"/>
</dbReference>
<dbReference type="GO" id="GO:0000976">
    <property type="term" value="F:transcription cis-regulatory region binding"/>
    <property type="evidence" value="ECO:0007669"/>
    <property type="project" value="TreeGrafter"/>
</dbReference>
<evidence type="ECO:0000256" key="5">
    <source>
        <dbReference type="ARBA" id="ARBA00023163"/>
    </source>
</evidence>
<feature type="domain" description="Response regulatory" evidence="7">
    <location>
        <begin position="2"/>
        <end position="122"/>
    </location>
</feature>
<keyword evidence="1 6" id="KW-0597">Phosphoprotein</keyword>